<name>A0ABP6W709_9PSEU</name>
<dbReference type="Proteomes" id="UP001500689">
    <property type="component" value="Unassembled WGS sequence"/>
</dbReference>
<protein>
    <recommendedName>
        <fullName evidence="4">YbaB/EbfC DNA-binding family protein</fullName>
    </recommendedName>
</protein>
<dbReference type="EMBL" id="BAAAZN010000006">
    <property type="protein sequence ID" value="GAA3545895.1"/>
    <property type="molecule type" value="Genomic_DNA"/>
</dbReference>
<evidence type="ECO:0008006" key="4">
    <source>
        <dbReference type="Google" id="ProtNLM"/>
    </source>
</evidence>
<reference evidence="3" key="1">
    <citation type="journal article" date="2019" name="Int. J. Syst. Evol. Microbiol.">
        <title>The Global Catalogue of Microorganisms (GCM) 10K type strain sequencing project: providing services to taxonomists for standard genome sequencing and annotation.</title>
        <authorList>
            <consortium name="The Broad Institute Genomics Platform"/>
            <consortium name="The Broad Institute Genome Sequencing Center for Infectious Disease"/>
            <person name="Wu L."/>
            <person name="Ma J."/>
        </authorList>
    </citation>
    <scope>NUCLEOTIDE SEQUENCE [LARGE SCALE GENOMIC DNA]</scope>
    <source>
        <strain evidence="3">JCM 16898</strain>
    </source>
</reference>
<dbReference type="InterPro" id="IPR036894">
    <property type="entry name" value="YbaB-like_sf"/>
</dbReference>
<gene>
    <name evidence="2" type="ORF">GCM10022222_31950</name>
</gene>
<feature type="compositionally biased region" description="Basic and acidic residues" evidence="1">
    <location>
        <begin position="12"/>
        <end position="22"/>
    </location>
</feature>
<sequence>MTAERPGAARKARGEPNTEQERAVAALSALSLDQQSADGAVAVSVNTDGVLTRLRLGAEVTRMSPAEIANAVLRTYNQAQQDAALRTAELLAPLGVRGYVIDRLRWRAEFTPQPASEPAPTRTQGAHRMSRTARDAHNEYLKDRSAPGYDLVPPIPPPETGPATDDDWFADGGVRIMRTT</sequence>
<accession>A0ABP6W709</accession>
<evidence type="ECO:0000313" key="3">
    <source>
        <dbReference type="Proteomes" id="UP001500689"/>
    </source>
</evidence>
<keyword evidence="3" id="KW-1185">Reference proteome</keyword>
<proteinExistence type="predicted"/>
<organism evidence="2 3">
    <name type="scientific">Amycolatopsis ultiminotia</name>
    <dbReference type="NCBI Taxonomy" id="543629"/>
    <lineage>
        <taxon>Bacteria</taxon>
        <taxon>Bacillati</taxon>
        <taxon>Actinomycetota</taxon>
        <taxon>Actinomycetes</taxon>
        <taxon>Pseudonocardiales</taxon>
        <taxon>Pseudonocardiaceae</taxon>
        <taxon>Amycolatopsis</taxon>
    </lineage>
</organism>
<evidence type="ECO:0000313" key="2">
    <source>
        <dbReference type="EMBL" id="GAA3545895.1"/>
    </source>
</evidence>
<evidence type="ECO:0000256" key="1">
    <source>
        <dbReference type="SAM" id="MobiDB-lite"/>
    </source>
</evidence>
<dbReference type="InterPro" id="IPR004401">
    <property type="entry name" value="YbaB/EbfC"/>
</dbReference>
<feature type="region of interest" description="Disordered" evidence="1">
    <location>
        <begin position="142"/>
        <end position="172"/>
    </location>
</feature>
<comment type="caution">
    <text evidence="2">The sequence shown here is derived from an EMBL/GenBank/DDBJ whole genome shotgun (WGS) entry which is preliminary data.</text>
</comment>
<dbReference type="Gene3D" id="3.30.1310.10">
    <property type="entry name" value="Nucleoid-associated protein YbaB-like domain"/>
    <property type="match status" value="1"/>
</dbReference>
<dbReference type="Pfam" id="PF02575">
    <property type="entry name" value="YbaB_DNA_bd"/>
    <property type="match status" value="1"/>
</dbReference>
<feature type="region of interest" description="Disordered" evidence="1">
    <location>
        <begin position="1"/>
        <end position="23"/>
    </location>
</feature>
<dbReference type="RefSeq" id="WP_344860375.1">
    <property type="nucleotide sequence ID" value="NZ_BAAAZN010000006.1"/>
</dbReference>